<dbReference type="SUPFAM" id="SSF48208">
    <property type="entry name" value="Six-hairpin glycosidases"/>
    <property type="match status" value="1"/>
</dbReference>
<dbReference type="SUPFAM" id="SSF51011">
    <property type="entry name" value="Glycosyl hydrolase domain"/>
    <property type="match status" value="1"/>
</dbReference>
<dbReference type="EC" id="3.2.1.55" evidence="3"/>
<dbReference type="Gene3D" id="3.20.20.80">
    <property type="entry name" value="Glycosidases"/>
    <property type="match status" value="1"/>
</dbReference>
<dbReference type="InterPro" id="IPR049049">
    <property type="entry name" value="Beta-AFase-like_GH127_C"/>
</dbReference>
<dbReference type="Gene3D" id="2.60.40.1180">
    <property type="entry name" value="Golgi alpha-mannosidase II"/>
    <property type="match status" value="1"/>
</dbReference>
<organism evidence="6 7">
    <name type="scientific">Pedobacter panaciterrae</name>
    <dbReference type="NCBI Taxonomy" id="363849"/>
    <lineage>
        <taxon>Bacteria</taxon>
        <taxon>Pseudomonadati</taxon>
        <taxon>Bacteroidota</taxon>
        <taxon>Sphingobacteriia</taxon>
        <taxon>Sphingobacteriales</taxon>
        <taxon>Sphingobacteriaceae</taxon>
        <taxon>Pedobacter</taxon>
    </lineage>
</organism>
<dbReference type="InterPro" id="IPR017853">
    <property type="entry name" value="GH"/>
</dbReference>
<dbReference type="SUPFAM" id="SSF49785">
    <property type="entry name" value="Galactose-binding domain-like"/>
    <property type="match status" value="1"/>
</dbReference>
<name>A0ABU8NSH2_9SPHI</name>
<evidence type="ECO:0000259" key="5">
    <source>
        <dbReference type="SMART" id="SM00813"/>
    </source>
</evidence>
<dbReference type="SMART" id="SM00813">
    <property type="entry name" value="Alpha-L-AF_C"/>
    <property type="match status" value="1"/>
</dbReference>
<evidence type="ECO:0000256" key="4">
    <source>
        <dbReference type="ARBA" id="ARBA00022801"/>
    </source>
</evidence>
<keyword evidence="4" id="KW-0378">Hydrolase</keyword>
<dbReference type="InterPro" id="IPR049174">
    <property type="entry name" value="Beta-AFase-like"/>
</dbReference>
<dbReference type="InterPro" id="IPR049046">
    <property type="entry name" value="Beta-AFase-like_GH127_middle"/>
</dbReference>
<dbReference type="InterPro" id="IPR010496">
    <property type="entry name" value="AL/BT2_dom"/>
</dbReference>
<dbReference type="Pfam" id="PF20737">
    <property type="entry name" value="Glyco_hydro127C"/>
    <property type="match status" value="1"/>
</dbReference>
<reference evidence="6 7" key="1">
    <citation type="submission" date="2024-03" db="EMBL/GenBank/DDBJ databases">
        <title>Sequence of Lycoming College Course Isolates.</title>
        <authorList>
            <person name="Plotts O."/>
            <person name="Newman J."/>
        </authorList>
    </citation>
    <scope>NUCLEOTIDE SEQUENCE [LARGE SCALE GENOMIC DNA]</scope>
    <source>
        <strain evidence="6 7">CJB-3</strain>
    </source>
</reference>
<dbReference type="InterPro" id="IPR008979">
    <property type="entry name" value="Galactose-bd-like_sf"/>
</dbReference>
<dbReference type="SUPFAM" id="SSF51445">
    <property type="entry name" value="(Trans)glycosidases"/>
    <property type="match status" value="1"/>
</dbReference>
<dbReference type="RefSeq" id="WP_337717780.1">
    <property type="nucleotide sequence ID" value="NZ_JBBEUB010000010.1"/>
</dbReference>
<keyword evidence="7" id="KW-1185">Reference proteome</keyword>
<gene>
    <name evidence="6" type="ORF">WAE58_22340</name>
</gene>
<proteinExistence type="inferred from homology"/>
<dbReference type="InterPro" id="IPR012878">
    <property type="entry name" value="Beta-AFase-like_GH127_cat"/>
</dbReference>
<dbReference type="Pfam" id="PF20736">
    <property type="entry name" value="Glyco_hydro127M"/>
    <property type="match status" value="1"/>
</dbReference>
<dbReference type="Pfam" id="PF06964">
    <property type="entry name" value="Alpha-L-AF_C"/>
    <property type="match status" value="1"/>
</dbReference>
<feature type="domain" description="Alpha-L-arabinofuranosidase C-terminal" evidence="5">
    <location>
        <begin position="1315"/>
        <end position="1487"/>
    </location>
</feature>
<dbReference type="Pfam" id="PF22848">
    <property type="entry name" value="ASD1_dom"/>
    <property type="match status" value="1"/>
</dbReference>
<comment type="similarity">
    <text evidence="2">Belongs to the glycosyl hydrolase 51 family.</text>
</comment>
<dbReference type="Pfam" id="PF06439">
    <property type="entry name" value="3keto-disac_hyd"/>
    <property type="match status" value="1"/>
</dbReference>
<evidence type="ECO:0000256" key="1">
    <source>
        <dbReference type="ARBA" id="ARBA00001462"/>
    </source>
</evidence>
<dbReference type="InterPro" id="IPR055235">
    <property type="entry name" value="ASD1_cat"/>
</dbReference>
<dbReference type="PANTHER" id="PTHR43465">
    <property type="entry name" value="DUF1680 DOMAIN PROTEIN (AFU_ORTHOLOGUE AFUA_1G08910)"/>
    <property type="match status" value="1"/>
</dbReference>
<comment type="caution">
    <text evidence="6">The sequence shown here is derived from an EMBL/GenBank/DDBJ whole genome shotgun (WGS) entry which is preliminary data.</text>
</comment>
<dbReference type="Gene3D" id="2.60.120.260">
    <property type="entry name" value="Galactose-binding domain-like"/>
    <property type="match status" value="1"/>
</dbReference>
<dbReference type="Gene3D" id="2.60.120.560">
    <property type="entry name" value="Exo-inulinase, domain 1"/>
    <property type="match status" value="1"/>
</dbReference>
<dbReference type="InterPro" id="IPR008928">
    <property type="entry name" value="6-hairpin_glycosidase_sf"/>
</dbReference>
<comment type="catalytic activity">
    <reaction evidence="1">
        <text>Hydrolysis of terminal non-reducing alpha-L-arabinofuranoside residues in alpha-L-arabinosides.</text>
        <dbReference type="EC" id="3.2.1.55"/>
    </reaction>
</comment>
<dbReference type="EMBL" id="JBBEUB010000010">
    <property type="protein sequence ID" value="MEJ2905202.1"/>
    <property type="molecule type" value="Genomic_DNA"/>
</dbReference>
<dbReference type="Proteomes" id="UP001378956">
    <property type="component" value="Unassembled WGS sequence"/>
</dbReference>
<evidence type="ECO:0000256" key="2">
    <source>
        <dbReference type="ARBA" id="ARBA00007186"/>
    </source>
</evidence>
<evidence type="ECO:0000313" key="7">
    <source>
        <dbReference type="Proteomes" id="UP001378956"/>
    </source>
</evidence>
<dbReference type="Pfam" id="PF07944">
    <property type="entry name" value="Beta-AFase-like_GH127_cat"/>
    <property type="match status" value="1"/>
</dbReference>
<dbReference type="PANTHER" id="PTHR43465:SF2">
    <property type="entry name" value="DUF1680 DOMAIN PROTEIN (AFU_ORTHOLOGUE AFUA_1G08910)"/>
    <property type="match status" value="1"/>
</dbReference>
<dbReference type="InterPro" id="IPR010720">
    <property type="entry name" value="Alpha-L-AF_C"/>
</dbReference>
<sequence length="1495" mass="167349">MKHYFLLSIGITTALFTDSMAQTTGVNQNVQLTQSLKANINDTFWSPKFELWRTTTANDVLNKFEGQHLPAKEQESNNVFNNFDKIAQGKKGTGSHAGLPWFDGLIYESIRGIGDLTIQHPDPILQARLDGYIDRIYAAQKADPNGYINTYTDLMEPTHHWGDNGGLLRFQHDVYNAGMLIEAGVHYYNATGKTKLLEVATRFANYMSNLMGPIPKRNIVPAHSGPEEAVMKLYWLYKNNPGLKKKMEVPVNEKAYYDLVRFWIENRGNHINYPLWQTWGNDKSEKWIKDQKYKEGAVTNATRPTWGDYAQDSISVFKQKTIEGHAVRATLLATGITAVALESHDPQYIQTADQLWNNMVGRRMFVTGGVGAIAHDEKFGPDYYLPTDAYLETCAAVGAGFFSQRMNELTGDGKYMDEFERVLYNNVLTGVSLSGDQYTYQNPLNAHDHSRWAWHSCPCCPPMFLKMVSELPNYIYASSGDRLFVNMFIGSDANIRLPGKTLIAISQKTNYPWEGKISLTVNPEKESAFSLSLRIPGWARGKENPYDLYRSDLPSSYTLLVNGSPAKATMENGYAVISRKWKKGDQVELQLPMKPRFVTANNQVKDLRNSVAIASGPIVYSLEAADNTNVEQLQIDTTAALQSQYKNNLLKGVNVVTGKTADGKTFTAIPYYAVGNRVAKGYKVWLPLPQTARIKVDVGQIQNKLSPLIYGSNIEDVNHEIYGGFYDQRIFGESFEEPSTGVNHNQWKRFTGYWTAKDGAVAIIPGRNTNSEVFMTGSHLIGVEPDHSAKLIYEPKEVSNGTVQAEIRFTGKGESGALLVRVANAGVGDDAFDGYEISLSRDGKKIALGKHLQNFESLKEAAASFDPETWNKVKVVLKGSEIEVFLNGQQMLSFKDERNPLLKGKIGLRTWRSPMEFRNISIQENGKTEPLSLVNAANEQVSYNWDIISSGQVKANFELDSNVAYNGKKSQVITFATGTGKVGVANRSLNRWGIALRKGQTFQGRVYLKAEKLSGPVSIALESADGSKTYAIKKLNGIGANWKKYAFTLTSGTADKNARLAIYISSKGKLWIDQAVLMGTGKDQFKGLPIRADIGNMLVSQGLTFLRYAGTMVNSPEYRFKKMIGDPDKRPPYRGHWNWYTTNGFGIEEFLKFCEATAITPCFAINIYETPEDAADMVEYLNGNVNTEWGAKRAKNGHPKPYGVKYIEIGNEEVIFNGDNKKAYEEYVARFNLLYAAMKKKDSSLKFVHAAWWRPESPNMEYVFRELNGKADYWDLHVGGDDPKAGLDTDKQLADMQRMFKQWDPATQMKVAVFEENGSKHGIQRALGHATNLNAIRRHNEFVLTSSPANALQPYQQNDNDWDQGQIFFTAGKAWGMPPFYAQKMQVENYLPLRVLSKVEGALDVTAARSEDEKTLALHIVNISAEAITTAIELNGFEGRNPETEVYVLSGKLTSKNTPSEPERYKTVSSKVNLSGDAPKYSFPAHSYTILKFKR</sequence>
<dbReference type="InterPro" id="IPR013780">
    <property type="entry name" value="Glyco_hydro_b"/>
</dbReference>
<evidence type="ECO:0000256" key="3">
    <source>
        <dbReference type="ARBA" id="ARBA00012670"/>
    </source>
</evidence>
<accession>A0ABU8NSH2</accession>
<protein>
    <recommendedName>
        <fullName evidence="3">non-reducing end alpha-L-arabinofuranosidase</fullName>
        <ecNumber evidence="3">3.2.1.55</ecNumber>
    </recommendedName>
</protein>
<evidence type="ECO:0000313" key="6">
    <source>
        <dbReference type="EMBL" id="MEJ2905202.1"/>
    </source>
</evidence>